<protein>
    <submittedName>
        <fullName evidence="5">T9SS type A sorting domain-containing protein</fullName>
    </submittedName>
</protein>
<accession>A0ABS1HHN2</accession>
<dbReference type="Proteomes" id="UP000605676">
    <property type="component" value="Unassembled WGS sequence"/>
</dbReference>
<feature type="signal peptide" evidence="1">
    <location>
        <begin position="1"/>
        <end position="22"/>
    </location>
</feature>
<dbReference type="InterPro" id="IPR026444">
    <property type="entry name" value="Secre_tail"/>
</dbReference>
<reference evidence="5 6" key="1">
    <citation type="submission" date="2021-01" db="EMBL/GenBank/DDBJ databases">
        <title>Carboxyliciviraga sp.nov., isolated from coastal sediments.</title>
        <authorList>
            <person name="Lu D."/>
            <person name="Zhang T."/>
        </authorList>
    </citation>
    <scope>NUCLEOTIDE SEQUENCE [LARGE SCALE GENOMIC DNA]</scope>
    <source>
        <strain evidence="5 6">N1Y132</strain>
    </source>
</reference>
<comment type="caution">
    <text evidence="5">The sequence shown here is derived from an EMBL/GenBank/DDBJ whole genome shotgun (WGS) entry which is preliminary data.</text>
</comment>
<evidence type="ECO:0000256" key="1">
    <source>
        <dbReference type="SAM" id="SignalP"/>
    </source>
</evidence>
<dbReference type="Pfam" id="PF25292">
    <property type="entry name" value="Beta-prop_CGLA"/>
    <property type="match status" value="1"/>
</dbReference>
<feature type="domain" description="Lambda-carrageenase middle" evidence="3">
    <location>
        <begin position="640"/>
        <end position="859"/>
    </location>
</feature>
<dbReference type="RefSeq" id="WP_200464325.1">
    <property type="nucleotide sequence ID" value="NZ_JAENRR010000012.1"/>
</dbReference>
<evidence type="ECO:0000313" key="6">
    <source>
        <dbReference type="Proteomes" id="UP000605676"/>
    </source>
</evidence>
<keyword evidence="6" id="KW-1185">Reference proteome</keyword>
<evidence type="ECO:0000313" key="5">
    <source>
        <dbReference type="EMBL" id="MBK3517096.1"/>
    </source>
</evidence>
<dbReference type="SUPFAM" id="SSF69318">
    <property type="entry name" value="Integrin alpha N-terminal domain"/>
    <property type="match status" value="1"/>
</dbReference>
<dbReference type="Pfam" id="PF25290">
    <property type="entry name" value="CGLA_M"/>
    <property type="match status" value="1"/>
</dbReference>
<dbReference type="InterPro" id="IPR057420">
    <property type="entry name" value="Beta-prop_CGLA"/>
</dbReference>
<keyword evidence="1" id="KW-0732">Signal</keyword>
<evidence type="ECO:0000259" key="2">
    <source>
        <dbReference type="Pfam" id="PF18962"/>
    </source>
</evidence>
<feature type="domain" description="Secretion system C-terminal sorting" evidence="2">
    <location>
        <begin position="1010"/>
        <end position="1082"/>
    </location>
</feature>
<organism evidence="5 6">
    <name type="scientific">Carboxylicivirga marina</name>
    <dbReference type="NCBI Taxonomy" id="2800988"/>
    <lineage>
        <taxon>Bacteria</taxon>
        <taxon>Pseudomonadati</taxon>
        <taxon>Bacteroidota</taxon>
        <taxon>Bacteroidia</taxon>
        <taxon>Marinilabiliales</taxon>
        <taxon>Marinilabiliaceae</taxon>
        <taxon>Carboxylicivirga</taxon>
    </lineage>
</organism>
<sequence length="1084" mass="120345">MKRLKILLVLTAIALNSVFVNAQSSFQPYNTQGDNLIHITTADFDELGAKDYVVAMTVEGKVIAFNRIDQITDPSADNRLWEYTALPSMGLRIIAGDINEDSPGEEILLPGTDGHIRVLSSGGELLLDKEVSTGALYSATVAIGVGGQKVIVTSGVDGMVYILNNAGIFLKSFRPETGKAGGVSGLVRHVAAGDFDGNGTDEVLAFVNRKSFEGNNFIDIIDLATYDRPAYWNGDADEISDNVVAGLGFTDKQLVRVYDMDNDGKSELAAHWGVFHPEDGPRTKVFSTMLSDSEKLPLSQYKSFAKYDLIQNHGFQKSDKEDLTSTGKYLMQHGVPGDFDGDGKAELFTIYGDDLFLSQYEPGTKILSISDYTWAHSMYHFSDGACLEDRNGGADKMVLSGPINGDDHFYVIDFKQLDWKTEARNICCKGRFEEFEQNLDILTDNIDQFAGTLAVGEQPIWYLDYFASGLWWEMTPENSAIQAQKVYDAQQEWYDKIGGQANYHSSKIRLAASVNSCIYGMSNECENERVTAEGVKNFCAALAQKGAYFCLKIGHGPHTFITPEDLADCYEASVVDGECYMMARSRELNEHADFESYIPHLDALLARAEQIGSAPPMVMLCAKGATFTALTQNQADSYFPKYKDILVPGVENSNVTELDLSLAERVGLWMNGDVENWGCNVIGDNLSANRVAEWGGMRNAHVVLRQMLSQYSLGAKVFRTTSITALNNPLYERGDVTGEDQEWTQVFQKGILNFLKLVDKGIYPNAPDTEQIKGISPVSVGIYNRSTRLTEQSINHDHYKYQPETDNYVFNRLACWNAYTDIPETDATSYLYGTKRRWENMFPSTPGGFVTIIPSTQASEIESQTWCNVAYQTNGDTWENLSLSGAKETISDEVLSQRQKLDFYVDGDCFWQVTQQKDDPYTYFAFLMGNNELSPIERTVKLKAGNSINGDCQVFDQLGGSEALGALSTTTDELSVSIPAGTARFLMIQLSELPKEDVGIKKVESELIKVYPNPSNDIVNIELKDVFQHKTEIAIYNSAGLIIENHQLSDAHQQLSVSNWLPGVYVMYIMQGNKFQVVKLVISD</sequence>
<dbReference type="InterPro" id="IPR057421">
    <property type="entry name" value="CGLA_M"/>
</dbReference>
<dbReference type="EMBL" id="JAENRR010000012">
    <property type="protein sequence ID" value="MBK3517096.1"/>
    <property type="molecule type" value="Genomic_DNA"/>
</dbReference>
<feature type="chain" id="PRO_5047250286" evidence="1">
    <location>
        <begin position="23"/>
        <end position="1084"/>
    </location>
</feature>
<dbReference type="Pfam" id="PF18962">
    <property type="entry name" value="Por_Secre_tail"/>
    <property type="match status" value="1"/>
</dbReference>
<gene>
    <name evidence="5" type="ORF">JIV24_07055</name>
</gene>
<dbReference type="NCBIfam" id="TIGR04183">
    <property type="entry name" value="Por_Secre_tail"/>
    <property type="match status" value="1"/>
</dbReference>
<name>A0ABS1HHN2_9BACT</name>
<dbReference type="InterPro" id="IPR028994">
    <property type="entry name" value="Integrin_alpha_N"/>
</dbReference>
<evidence type="ECO:0000259" key="3">
    <source>
        <dbReference type="Pfam" id="PF25290"/>
    </source>
</evidence>
<evidence type="ECO:0000259" key="4">
    <source>
        <dbReference type="Pfam" id="PF25292"/>
    </source>
</evidence>
<proteinExistence type="predicted"/>
<feature type="domain" description="Lambda-carrageenase beta-propeller" evidence="4">
    <location>
        <begin position="52"/>
        <end position="173"/>
    </location>
</feature>